<proteinExistence type="predicted"/>
<evidence type="ECO:0000313" key="3">
    <source>
        <dbReference type="Proteomes" id="UP000001883"/>
    </source>
</evidence>
<dbReference type="HOGENOM" id="CLU_602533_0_0_11"/>
<reference evidence="2 3" key="3">
    <citation type="journal article" date="2010" name="Sequencing">
        <title>Complete Genome Sequence of Rothia mucilaginosa DY-18: A Clinical Isolate with Dense Meshwork-Like Structures from a Persistent Apical Periodontitis Lesion.</title>
        <authorList>
            <person name="Yamane K."/>
            <person name="Nambu T."/>
            <person name="Yamanaka T."/>
            <person name="Mashimo C."/>
            <person name="Sugimori C."/>
            <person name="Leung K.-P."/>
            <person name="Fukushima H."/>
        </authorList>
    </citation>
    <scope>NUCLEOTIDE SEQUENCE [LARGE SCALE GENOMIC DNA]</scope>
    <source>
        <strain evidence="2 3">DY-18</strain>
    </source>
</reference>
<feature type="compositionally biased region" description="Basic residues" evidence="1">
    <location>
        <begin position="407"/>
        <end position="419"/>
    </location>
</feature>
<sequence length="454" mass="48966">MHLCRAETRRQRHESTVVPTRHTRGYHIPRQVSVGGILLSARAGHNLSHLRNRLRERLHSIGELTYLLLGQLLVGNEAIALLVLVQQLLHSVELLRNVLSQLRVLLLQNRQNILIRHAGTINIALEVGQVSVRPGLFLTANLSVDHLIQQFLRTVRNLESLKLELGGVNLVVELLGVSNELLRQLSTLFLGQRSVLLTAVLLSGGLPQILLNLVPAGPLLALFHVCFTCVQGGVQVAEGLSHRLNAFVVQACRGVQCLRFFHLAGGVQLSELLSLSLQRLHLVLDVGGVLGDSGITQSLLISGDSPRVLVLSHGEITGDTVTNHAGLASSLVAALAQFHGQVAAEVRTDVLHLGDNAQTVRAKHIELVDLSALILDLESHLASLGGGHRELAGGIGCGHINDAVGSRRARSRGRGRRRSLGIGGAAGQRERTNRQQCTGGGESLTHWFSLCMVP</sequence>
<dbReference type="EMBL" id="AP011540">
    <property type="protein sequence ID" value="BAI65258.1"/>
    <property type="molecule type" value="Genomic_DNA"/>
</dbReference>
<protein>
    <submittedName>
        <fullName evidence="2">Uncharacterized protein</fullName>
    </submittedName>
</protein>
<dbReference type="KEGG" id="rmu:RMDY18_14260"/>
<reference evidence="2 3" key="2">
    <citation type="journal article" date="2010" name="J Osaka Dent Univ">
        <title>Isolation and identification of Rothia mucilaginosa from persistent apical periodontitis lesions.</title>
        <authorList>
            <person name="Yamane K."/>
            <person name="Yoshida M."/>
            <person name="Fujihira T."/>
            <person name="Baba T."/>
            <person name="Tsuji N."/>
            <person name="Hayashi H."/>
            <person name="Sugimori C."/>
            <person name="Yamanaka T."/>
            <person name="Mashimo C."/>
            <person name="Nambu T."/>
            <person name="Kawai H."/>
            <person name="Fukushima H."/>
        </authorList>
    </citation>
    <scope>NUCLEOTIDE SEQUENCE [LARGE SCALE GENOMIC DNA]</scope>
    <source>
        <strain evidence="2 3">DY-18</strain>
    </source>
</reference>
<dbReference type="AlphaFoldDB" id="D2NUD2"/>
<evidence type="ECO:0000313" key="2">
    <source>
        <dbReference type="EMBL" id="BAI65258.1"/>
    </source>
</evidence>
<keyword evidence="3" id="KW-1185">Reference proteome</keyword>
<dbReference type="Proteomes" id="UP000001883">
    <property type="component" value="Chromosome"/>
</dbReference>
<name>D2NUD2_ROTMD</name>
<evidence type="ECO:0000256" key="1">
    <source>
        <dbReference type="SAM" id="MobiDB-lite"/>
    </source>
</evidence>
<feature type="region of interest" description="Disordered" evidence="1">
    <location>
        <begin position="406"/>
        <end position="438"/>
    </location>
</feature>
<reference evidence="3" key="1">
    <citation type="submission" date="2009-07" db="EMBL/GenBank/DDBJ databases">
        <title>Complete genome sequence of Rothia mucilaginosa DJ.</title>
        <authorList>
            <person name="Yamane K."/>
            <person name="Nambu T."/>
            <person name="Mashimo C."/>
            <person name="Sugimori C."/>
            <person name="Yamanaka T."/>
            <person name="Leung K."/>
            <person name="Fukushima H."/>
        </authorList>
    </citation>
    <scope>NUCLEOTIDE SEQUENCE [LARGE SCALE GENOMIC DNA]</scope>
    <source>
        <strain evidence="3">DY-18</strain>
    </source>
</reference>
<gene>
    <name evidence="2" type="ordered locus">RMDY18_14260</name>
</gene>
<accession>D2NUD2</accession>
<organism evidence="2 3">
    <name type="scientific">Rothia mucilaginosa (strain DY-18)</name>
    <name type="common">Stomatococcus mucilaginosus</name>
    <dbReference type="NCBI Taxonomy" id="680646"/>
    <lineage>
        <taxon>Bacteria</taxon>
        <taxon>Bacillati</taxon>
        <taxon>Actinomycetota</taxon>
        <taxon>Actinomycetes</taxon>
        <taxon>Micrococcales</taxon>
        <taxon>Micrococcaceae</taxon>
        <taxon>Rothia</taxon>
    </lineage>
</organism>